<dbReference type="InterPro" id="IPR016162">
    <property type="entry name" value="Ald_DH_N"/>
</dbReference>
<dbReference type="EMBL" id="CP121689">
    <property type="protein sequence ID" value="WZL76788.1"/>
    <property type="molecule type" value="Genomic_DNA"/>
</dbReference>
<evidence type="ECO:0000313" key="4">
    <source>
        <dbReference type="EMBL" id="WZL76788.1"/>
    </source>
</evidence>
<comment type="similarity">
    <text evidence="1">Belongs to the aldehyde dehydrogenase family.</text>
</comment>
<reference evidence="4 5" key="1">
    <citation type="submission" date="2023-03" db="EMBL/GenBank/DDBJ databases">
        <title>Novel Species.</title>
        <authorList>
            <person name="Ma S."/>
        </authorList>
    </citation>
    <scope>NUCLEOTIDE SEQUENCE [LARGE SCALE GENOMIC DNA]</scope>
    <source>
        <strain evidence="4 5">B11</strain>
    </source>
</reference>
<protein>
    <submittedName>
        <fullName evidence="4">NAD-dependent succinate-semialdehyde dehydrogenase</fullName>
        <ecNumber evidence="4">1.2.1.-</ecNumber>
    </submittedName>
</protein>
<dbReference type="Proteomes" id="UP001461341">
    <property type="component" value="Chromosome"/>
</dbReference>
<evidence type="ECO:0000256" key="2">
    <source>
        <dbReference type="ARBA" id="ARBA00023002"/>
    </source>
</evidence>
<dbReference type="EC" id="1.2.1.-" evidence="4"/>
<keyword evidence="5" id="KW-1185">Reference proteome</keyword>
<proteinExistence type="inferred from homology"/>
<dbReference type="InterPro" id="IPR016163">
    <property type="entry name" value="Ald_DH_C"/>
</dbReference>
<dbReference type="Gene3D" id="3.40.605.10">
    <property type="entry name" value="Aldehyde Dehydrogenase, Chain A, domain 1"/>
    <property type="match status" value="1"/>
</dbReference>
<sequence>MLEYHSLVSGEWVKGSEGVINVIDPSCGKVFATVSKLGRGQVAEAIERAHQGFKEWSRTPALERSRALLKCAVKVRERSEEIGKLLAQEQGKSFVDARKEVLGAADCLEYYGYLAVNILGEVPPPNALNLRSIAIRQPVGVVFAVAAWNYPVSLISWKVAPALAAGCTVVVKPSRETPLSTIEFIRACVDSGLPENVLHVINGDNEVISEEVFVNPRVRLIALTGSTDTGKKFIEASARNVKRLILELGGHSPFIVFADADFDKAVKDGVKRAFRNAGQICNSVNRIFVEESIKDAFIKSFVEQTQKLRLGGAFDEPPPDLGPMVNEAGVRRMEEFVEDAVKKGAQVLCGGKRPTEQRLQQGFYFEPTVLVNVSPDMKIMQEEPFGPLVAIDSFKTVEEAVEKANSVRYGLVAYLYTRDMGRAFQVAEALEWGSVAVNNINPDSLFAPYPGWKESGIGLELGHYGLEEYLEWKHIKLEVM</sequence>
<evidence type="ECO:0000259" key="3">
    <source>
        <dbReference type="Pfam" id="PF00171"/>
    </source>
</evidence>
<dbReference type="GO" id="GO:0016491">
    <property type="term" value="F:oxidoreductase activity"/>
    <property type="evidence" value="ECO:0007669"/>
    <property type="project" value="UniProtKB-KW"/>
</dbReference>
<dbReference type="PANTHER" id="PTHR43353">
    <property type="entry name" value="SUCCINATE-SEMIALDEHYDE DEHYDROGENASE, MITOCHONDRIAL"/>
    <property type="match status" value="1"/>
</dbReference>
<name>A0ABZ2YG87_9BACT</name>
<keyword evidence="2 4" id="KW-0560">Oxidoreductase</keyword>
<accession>A0ABZ2YG87</accession>
<dbReference type="SUPFAM" id="SSF53720">
    <property type="entry name" value="ALDH-like"/>
    <property type="match status" value="1"/>
</dbReference>
<gene>
    <name evidence="4" type="ORF">QBE54_03405</name>
</gene>
<dbReference type="InterPro" id="IPR015590">
    <property type="entry name" value="Aldehyde_DH_dom"/>
</dbReference>
<organism evidence="4 5">
    <name type="scientific">Thermatribacter velox</name>
    <dbReference type="NCBI Taxonomy" id="3039681"/>
    <lineage>
        <taxon>Bacteria</taxon>
        <taxon>Pseudomonadati</taxon>
        <taxon>Atribacterota</taxon>
        <taxon>Atribacteria</taxon>
        <taxon>Atribacterales</taxon>
        <taxon>Thermatribacteraceae</taxon>
        <taxon>Thermatribacter</taxon>
    </lineage>
</organism>
<dbReference type="Gene3D" id="3.40.309.10">
    <property type="entry name" value="Aldehyde Dehydrogenase, Chain A, domain 2"/>
    <property type="match status" value="1"/>
</dbReference>
<evidence type="ECO:0000256" key="1">
    <source>
        <dbReference type="ARBA" id="ARBA00009986"/>
    </source>
</evidence>
<dbReference type="CDD" id="cd07103">
    <property type="entry name" value="ALDH_F5_SSADH_GabD"/>
    <property type="match status" value="1"/>
</dbReference>
<evidence type="ECO:0000313" key="5">
    <source>
        <dbReference type="Proteomes" id="UP001461341"/>
    </source>
</evidence>
<dbReference type="PANTHER" id="PTHR43353:SF5">
    <property type="entry name" value="SUCCINATE-SEMIALDEHYDE DEHYDROGENASE, MITOCHONDRIAL"/>
    <property type="match status" value="1"/>
</dbReference>
<dbReference type="Pfam" id="PF00171">
    <property type="entry name" value="Aldedh"/>
    <property type="match status" value="1"/>
</dbReference>
<dbReference type="InterPro" id="IPR016161">
    <property type="entry name" value="Ald_DH/histidinol_DH"/>
</dbReference>
<dbReference type="RefSeq" id="WP_369018952.1">
    <property type="nucleotide sequence ID" value="NZ_CP121689.1"/>
</dbReference>
<feature type="domain" description="Aldehyde dehydrogenase" evidence="3">
    <location>
        <begin position="12"/>
        <end position="475"/>
    </location>
</feature>
<dbReference type="InterPro" id="IPR050740">
    <property type="entry name" value="Aldehyde_DH_Superfamily"/>
</dbReference>